<dbReference type="InterPro" id="IPR058240">
    <property type="entry name" value="rSAM_sf"/>
</dbReference>
<dbReference type="GO" id="GO:0046872">
    <property type="term" value="F:metal ion binding"/>
    <property type="evidence" value="ECO:0007669"/>
    <property type="project" value="UniProtKB-KW"/>
</dbReference>
<keyword evidence="1" id="KW-0949">S-adenosyl-L-methionine</keyword>
<dbReference type="InterPro" id="IPR050377">
    <property type="entry name" value="Radical_SAM_PqqE_MftC-like"/>
</dbReference>
<evidence type="ECO:0000259" key="5">
    <source>
        <dbReference type="PROSITE" id="PS51918"/>
    </source>
</evidence>
<keyword evidence="2" id="KW-0479">Metal-binding</keyword>
<dbReference type="InterPro" id="IPR013785">
    <property type="entry name" value="Aldolase_TIM"/>
</dbReference>
<dbReference type="InterPro" id="IPR007197">
    <property type="entry name" value="rSAM"/>
</dbReference>
<keyword evidence="4" id="KW-0411">Iron-sulfur</keyword>
<reference evidence="6 7" key="1">
    <citation type="submission" date="2016-11" db="EMBL/GenBank/DDBJ databases">
        <authorList>
            <person name="Jaros S."/>
            <person name="Januszkiewicz K."/>
            <person name="Wedrychowicz H."/>
        </authorList>
    </citation>
    <scope>NUCLEOTIDE SEQUENCE [LARGE SCALE GENOMIC DNA]</scope>
    <source>
        <strain evidence="6 7">DSM 19022</strain>
    </source>
</reference>
<evidence type="ECO:0000256" key="2">
    <source>
        <dbReference type="ARBA" id="ARBA00022723"/>
    </source>
</evidence>
<sequence>MNYIIPRLRLTNYCNRECVYCFADDFLIGAKNQNHMSLEEINTILDLCVKNNIKNVSWQGGEPLIHPSIIEIIEIHKKYSIKVNIFTNGLFDEKIIPYLYVTYH</sequence>
<dbReference type="SUPFAM" id="SSF102114">
    <property type="entry name" value="Radical SAM enzymes"/>
    <property type="match status" value="1"/>
</dbReference>
<organism evidence="6 7">
    <name type="scientific">Lutispora thermophila DSM 19022</name>
    <dbReference type="NCBI Taxonomy" id="1122184"/>
    <lineage>
        <taxon>Bacteria</taxon>
        <taxon>Bacillati</taxon>
        <taxon>Bacillota</taxon>
        <taxon>Clostridia</taxon>
        <taxon>Lutisporales</taxon>
        <taxon>Lutisporaceae</taxon>
        <taxon>Lutispora</taxon>
    </lineage>
</organism>
<accession>A0A1M6FWB9</accession>
<gene>
    <name evidence="6" type="ORF">SAMN02745176_02134</name>
</gene>
<feature type="domain" description="Radical SAM core" evidence="5">
    <location>
        <begin position="1"/>
        <end position="104"/>
    </location>
</feature>
<dbReference type="AlphaFoldDB" id="A0A1M6FWB9"/>
<dbReference type="SFLD" id="SFLDS00029">
    <property type="entry name" value="Radical_SAM"/>
    <property type="match status" value="1"/>
</dbReference>
<dbReference type="Proteomes" id="UP000184442">
    <property type="component" value="Unassembled WGS sequence"/>
</dbReference>
<dbReference type="GO" id="GO:0003824">
    <property type="term" value="F:catalytic activity"/>
    <property type="evidence" value="ECO:0007669"/>
    <property type="project" value="InterPro"/>
</dbReference>
<dbReference type="EMBL" id="FQZS01000013">
    <property type="protein sequence ID" value="SHJ01982.1"/>
    <property type="molecule type" value="Genomic_DNA"/>
</dbReference>
<evidence type="ECO:0000256" key="1">
    <source>
        <dbReference type="ARBA" id="ARBA00022691"/>
    </source>
</evidence>
<evidence type="ECO:0000256" key="4">
    <source>
        <dbReference type="ARBA" id="ARBA00023014"/>
    </source>
</evidence>
<dbReference type="GO" id="GO:0051536">
    <property type="term" value="F:iron-sulfur cluster binding"/>
    <property type="evidence" value="ECO:0007669"/>
    <property type="project" value="UniProtKB-KW"/>
</dbReference>
<keyword evidence="7" id="KW-1185">Reference proteome</keyword>
<evidence type="ECO:0000313" key="7">
    <source>
        <dbReference type="Proteomes" id="UP000184442"/>
    </source>
</evidence>
<evidence type="ECO:0000256" key="3">
    <source>
        <dbReference type="ARBA" id="ARBA00023004"/>
    </source>
</evidence>
<dbReference type="PANTHER" id="PTHR11228:SF7">
    <property type="entry name" value="PQQA PEPTIDE CYCLASE"/>
    <property type="match status" value="1"/>
</dbReference>
<protein>
    <submittedName>
        <fullName evidence="6">4Fe-4S single cluster domain-containing protein</fullName>
    </submittedName>
</protein>
<dbReference type="RefSeq" id="WP_073026182.1">
    <property type="nucleotide sequence ID" value="NZ_FQZS01000013.1"/>
</dbReference>
<dbReference type="PROSITE" id="PS51918">
    <property type="entry name" value="RADICAL_SAM"/>
    <property type="match status" value="1"/>
</dbReference>
<dbReference type="Pfam" id="PF04055">
    <property type="entry name" value="Radical_SAM"/>
    <property type="match status" value="1"/>
</dbReference>
<dbReference type="STRING" id="1122184.SAMN02745176_02134"/>
<dbReference type="SFLD" id="SFLDG01067">
    <property type="entry name" value="SPASM/twitch_domain_containing"/>
    <property type="match status" value="1"/>
</dbReference>
<dbReference type="Gene3D" id="3.20.20.70">
    <property type="entry name" value="Aldolase class I"/>
    <property type="match status" value="1"/>
</dbReference>
<dbReference type="OrthoDB" id="7021155at2"/>
<name>A0A1M6FWB9_9FIRM</name>
<evidence type="ECO:0000313" key="6">
    <source>
        <dbReference type="EMBL" id="SHJ01982.1"/>
    </source>
</evidence>
<dbReference type="PANTHER" id="PTHR11228">
    <property type="entry name" value="RADICAL SAM DOMAIN PROTEIN"/>
    <property type="match status" value="1"/>
</dbReference>
<keyword evidence="3" id="KW-0408">Iron</keyword>
<proteinExistence type="predicted"/>